<dbReference type="RefSeq" id="XP_041188636.1">
    <property type="nucleotide sequence ID" value="XM_041340921.1"/>
</dbReference>
<dbReference type="OrthoDB" id="2538461at2759"/>
<gene>
    <name evidence="2" type="ORF">BJ212DRAFT_1485064</name>
</gene>
<feature type="compositionally biased region" description="Acidic residues" evidence="1">
    <location>
        <begin position="58"/>
        <end position="81"/>
    </location>
</feature>
<name>A0A9P7J8K6_9AGAM</name>
<feature type="region of interest" description="Disordered" evidence="1">
    <location>
        <begin position="157"/>
        <end position="346"/>
    </location>
</feature>
<sequence>MFKRVEKKRKKLEEEEELGIDEDMKEFMGFNDTDSDESASDSDSDSDEHSDADQLQSGEEDLEEEAGDEMEDVDASDDEEPPILLSEALRDPIYVVSLDPDVRACISCKGKVIKGTQMSTVHKASIAHTRRFERFKTSAAKCDPQSDAWQIARAVQNEASNSAGTQNRPDAGLSKRALKRSAKQASIKEKRTLHNKLRTKAIAKKVANRGPPSQDAAEKELPASKTLEPKSQKAGAASSDKKLVKKGERKADDKVHDVEKSDVSLGDKRTVKKGDRKPPGSKLQNVEKLDASPPKPLEPQKKKRKVQKDQVATPAALPQSPKRSQEKPLRKPKAPREKERTRAKAT</sequence>
<feature type="compositionally biased region" description="Basic residues" evidence="1">
    <location>
        <begin position="193"/>
        <end position="207"/>
    </location>
</feature>
<reference evidence="2" key="1">
    <citation type="journal article" date="2020" name="New Phytol.">
        <title>Comparative genomics reveals dynamic genome evolution in host specialist ectomycorrhizal fungi.</title>
        <authorList>
            <person name="Lofgren L.A."/>
            <person name="Nguyen N.H."/>
            <person name="Vilgalys R."/>
            <person name="Ruytinx J."/>
            <person name="Liao H.L."/>
            <person name="Branco S."/>
            <person name="Kuo A."/>
            <person name="LaButti K."/>
            <person name="Lipzen A."/>
            <person name="Andreopoulos W."/>
            <person name="Pangilinan J."/>
            <person name="Riley R."/>
            <person name="Hundley H."/>
            <person name="Na H."/>
            <person name="Barry K."/>
            <person name="Grigoriev I.V."/>
            <person name="Stajich J.E."/>
            <person name="Kennedy P.G."/>
        </authorList>
    </citation>
    <scope>NUCLEOTIDE SEQUENCE</scope>
    <source>
        <strain evidence="2">MN1</strain>
    </source>
</reference>
<dbReference type="EMBL" id="JABBWG010000038">
    <property type="protein sequence ID" value="KAG1808421.1"/>
    <property type="molecule type" value="Genomic_DNA"/>
</dbReference>
<feature type="compositionally biased region" description="Acidic residues" evidence="1">
    <location>
        <begin position="14"/>
        <end position="24"/>
    </location>
</feature>
<organism evidence="2 3">
    <name type="scientific">Suillus subaureus</name>
    <dbReference type="NCBI Taxonomy" id="48587"/>
    <lineage>
        <taxon>Eukaryota</taxon>
        <taxon>Fungi</taxon>
        <taxon>Dikarya</taxon>
        <taxon>Basidiomycota</taxon>
        <taxon>Agaricomycotina</taxon>
        <taxon>Agaricomycetes</taxon>
        <taxon>Agaricomycetidae</taxon>
        <taxon>Boletales</taxon>
        <taxon>Suillineae</taxon>
        <taxon>Suillaceae</taxon>
        <taxon>Suillus</taxon>
    </lineage>
</organism>
<feature type="compositionally biased region" description="Acidic residues" evidence="1">
    <location>
        <begin position="33"/>
        <end position="46"/>
    </location>
</feature>
<evidence type="ECO:0000256" key="1">
    <source>
        <dbReference type="SAM" id="MobiDB-lite"/>
    </source>
</evidence>
<accession>A0A9P7J8K6</accession>
<feature type="region of interest" description="Disordered" evidence="1">
    <location>
        <begin position="1"/>
        <end position="90"/>
    </location>
</feature>
<keyword evidence="3" id="KW-1185">Reference proteome</keyword>
<evidence type="ECO:0000313" key="2">
    <source>
        <dbReference type="EMBL" id="KAG1808421.1"/>
    </source>
</evidence>
<feature type="compositionally biased region" description="Basic and acidic residues" evidence="1">
    <location>
        <begin position="216"/>
        <end position="231"/>
    </location>
</feature>
<feature type="compositionally biased region" description="Basic and acidic residues" evidence="1">
    <location>
        <begin position="323"/>
        <end position="346"/>
    </location>
</feature>
<protein>
    <submittedName>
        <fullName evidence="2">Uncharacterized protein</fullName>
    </submittedName>
</protein>
<dbReference type="GeneID" id="64634937"/>
<evidence type="ECO:0000313" key="3">
    <source>
        <dbReference type="Proteomes" id="UP000807769"/>
    </source>
</evidence>
<proteinExistence type="predicted"/>
<feature type="compositionally biased region" description="Basic residues" evidence="1">
    <location>
        <begin position="1"/>
        <end position="10"/>
    </location>
</feature>
<dbReference type="AlphaFoldDB" id="A0A9P7J8K6"/>
<dbReference type="Proteomes" id="UP000807769">
    <property type="component" value="Unassembled WGS sequence"/>
</dbReference>
<feature type="compositionally biased region" description="Basic and acidic residues" evidence="1">
    <location>
        <begin position="239"/>
        <end position="278"/>
    </location>
</feature>
<feature type="compositionally biased region" description="Polar residues" evidence="1">
    <location>
        <begin position="157"/>
        <end position="168"/>
    </location>
</feature>
<comment type="caution">
    <text evidence="2">The sequence shown here is derived from an EMBL/GenBank/DDBJ whole genome shotgun (WGS) entry which is preliminary data.</text>
</comment>